<evidence type="ECO:0008006" key="6">
    <source>
        <dbReference type="Google" id="ProtNLM"/>
    </source>
</evidence>
<name>A0A4R9K7B9_9LEPT</name>
<dbReference type="PANTHER" id="PTHR46260">
    <property type="entry name" value="RING-TYPE DOMAIN-CONTAINING PROTEIN"/>
    <property type="match status" value="1"/>
</dbReference>
<dbReference type="Gene3D" id="2.120.10.80">
    <property type="entry name" value="Kelch-type beta propeller"/>
    <property type="match status" value="2"/>
</dbReference>
<keyword evidence="3" id="KW-0732">Signal</keyword>
<dbReference type="EMBL" id="RQGD01000020">
    <property type="protein sequence ID" value="TGL61204.1"/>
    <property type="molecule type" value="Genomic_DNA"/>
</dbReference>
<dbReference type="PANTHER" id="PTHR46260:SF3">
    <property type="entry name" value="RING-TYPE DOMAIN-CONTAINING PROTEIN"/>
    <property type="match status" value="1"/>
</dbReference>
<dbReference type="Proteomes" id="UP000297693">
    <property type="component" value="Unassembled WGS sequence"/>
</dbReference>
<dbReference type="SUPFAM" id="SSF117281">
    <property type="entry name" value="Kelch motif"/>
    <property type="match status" value="1"/>
</dbReference>
<evidence type="ECO:0000313" key="4">
    <source>
        <dbReference type="EMBL" id="TGL61204.1"/>
    </source>
</evidence>
<accession>A0A4R9K7B9</accession>
<keyword evidence="1" id="KW-0880">Kelch repeat</keyword>
<feature type="chain" id="PRO_5020400271" description="Kelch-like protein" evidence="3">
    <location>
        <begin position="25"/>
        <end position="594"/>
    </location>
</feature>
<dbReference type="InterPro" id="IPR015915">
    <property type="entry name" value="Kelch-typ_b-propeller"/>
</dbReference>
<dbReference type="InterPro" id="IPR051746">
    <property type="entry name" value="Kelch_domain_containing_8"/>
</dbReference>
<comment type="caution">
    <text evidence="4">The sequence shown here is derived from an EMBL/GenBank/DDBJ whole genome shotgun (WGS) entry which is preliminary data.</text>
</comment>
<feature type="signal peptide" evidence="3">
    <location>
        <begin position="1"/>
        <end position="24"/>
    </location>
</feature>
<evidence type="ECO:0000256" key="1">
    <source>
        <dbReference type="ARBA" id="ARBA00022441"/>
    </source>
</evidence>
<sequence length="594" mass="64786">MCFFKLRFKLLFIIFFLFQCSVQDVSRLTDPNSKDYISASLVSTLLNQFSYDVDPKEGTLSSVPTSIIFKSLNENRDISKTKIEMSLNENVFSDFTFEFIDRQSIKINFISQDWQGELKIIFLVQGVSADLPINTLSLTYLVDSSEPSVTVLNQVGEYPKFILDKYIDVNFSEKVLGAENANNFTFSGSAKGTLVIVKSVKISETLYRLSLLGIPDANYSNLSLQVANIKDTNNHFIQSTFNFKIPVIKEIGDLLVPRTFSQCVRINSSELLVIGGWQNGIPSTTVEKVNLTDFSSSLIGNLNTARVFFSATAATDGRILVAGGLKGSDTTTNRLNTAEWIRVSPFLSSNASFTLPAVRYSHDSVLTDDNNILVFGGQSAAASKHTSTSIINPNLNTISVGPSLALGREGFGFTKYQSKLWIGGGEISNNLPTDSIETISLTSPYSIRTEGKLSVARSLLRIVNVGNELLAIGGKNGIAVPEKWKANTSKFEALSVADNGTHYAGSVTWGENHILDIGGFLNSPIESQSRSDIRLIGSVNNVSIRIGSLKNARYGHCTIPLSANKILIVGGSQGNTSSANSRDTPAMEVIEYNE</sequence>
<reference evidence="4" key="1">
    <citation type="journal article" date="2019" name="PLoS Negl. Trop. Dis.">
        <title>Revisiting the worldwide diversity of Leptospira species in the environment.</title>
        <authorList>
            <person name="Vincent A.T."/>
            <person name="Schiettekatte O."/>
            <person name="Bourhy P."/>
            <person name="Veyrier F.J."/>
            <person name="Picardeau M."/>
        </authorList>
    </citation>
    <scope>NUCLEOTIDE SEQUENCE [LARGE SCALE GENOMIC DNA]</scope>
    <source>
        <strain evidence="4">201702476</strain>
    </source>
</reference>
<proteinExistence type="predicted"/>
<evidence type="ECO:0000313" key="5">
    <source>
        <dbReference type="Proteomes" id="UP000297693"/>
    </source>
</evidence>
<dbReference type="RefSeq" id="WP_135622846.1">
    <property type="nucleotide sequence ID" value="NZ_RQGD01000020.1"/>
</dbReference>
<dbReference type="AlphaFoldDB" id="A0A4R9K7B9"/>
<evidence type="ECO:0000256" key="3">
    <source>
        <dbReference type="SAM" id="SignalP"/>
    </source>
</evidence>
<gene>
    <name evidence="4" type="ORF">EHQ58_05330</name>
</gene>
<protein>
    <recommendedName>
        <fullName evidence="6">Kelch-like protein</fullName>
    </recommendedName>
</protein>
<evidence type="ECO:0000256" key="2">
    <source>
        <dbReference type="ARBA" id="ARBA00022737"/>
    </source>
</evidence>
<keyword evidence="2" id="KW-0677">Repeat</keyword>
<organism evidence="4 5">
    <name type="scientific">Leptospira ognonensis</name>
    <dbReference type="NCBI Taxonomy" id="2484945"/>
    <lineage>
        <taxon>Bacteria</taxon>
        <taxon>Pseudomonadati</taxon>
        <taxon>Spirochaetota</taxon>
        <taxon>Spirochaetia</taxon>
        <taxon>Leptospirales</taxon>
        <taxon>Leptospiraceae</taxon>
        <taxon>Leptospira</taxon>
    </lineage>
</organism>
<dbReference type="OrthoDB" id="319589at2"/>
<keyword evidence="5" id="KW-1185">Reference proteome</keyword>